<dbReference type="InterPro" id="IPR050486">
    <property type="entry name" value="Mannose-1P_guanyltransferase"/>
</dbReference>
<dbReference type="InterPro" id="IPR005835">
    <property type="entry name" value="NTP_transferase_dom"/>
</dbReference>
<dbReference type="Proteomes" id="UP000654471">
    <property type="component" value="Unassembled WGS sequence"/>
</dbReference>
<dbReference type="InterPro" id="IPR029044">
    <property type="entry name" value="Nucleotide-diphossugar_trans"/>
</dbReference>
<evidence type="ECO:0000256" key="1">
    <source>
        <dbReference type="SAM" id="MobiDB-lite"/>
    </source>
</evidence>
<evidence type="ECO:0000313" key="3">
    <source>
        <dbReference type="EMBL" id="GGU93914.1"/>
    </source>
</evidence>
<feature type="region of interest" description="Disordered" evidence="1">
    <location>
        <begin position="1"/>
        <end position="38"/>
    </location>
</feature>
<dbReference type="Pfam" id="PF00483">
    <property type="entry name" value="NTP_transferase"/>
    <property type="match status" value="1"/>
</dbReference>
<feature type="domain" description="Nucleotidyl transferase" evidence="2">
    <location>
        <begin position="53"/>
        <end position="273"/>
    </location>
</feature>
<dbReference type="PANTHER" id="PTHR22572">
    <property type="entry name" value="SUGAR-1-PHOSPHATE GUANYL TRANSFERASE"/>
    <property type="match status" value="1"/>
</dbReference>
<proteinExistence type="predicted"/>
<dbReference type="EMBL" id="BMRP01000044">
    <property type="protein sequence ID" value="GGU93914.1"/>
    <property type="molecule type" value="Genomic_DNA"/>
</dbReference>
<organism evidence="3 4">
    <name type="scientific">Streptomyces albospinus</name>
    <dbReference type="NCBI Taxonomy" id="285515"/>
    <lineage>
        <taxon>Bacteria</taxon>
        <taxon>Bacillati</taxon>
        <taxon>Actinomycetota</taxon>
        <taxon>Actinomycetes</taxon>
        <taxon>Kitasatosporales</taxon>
        <taxon>Streptomycetaceae</taxon>
        <taxon>Streptomyces</taxon>
    </lineage>
</organism>
<comment type="caution">
    <text evidence="3">The sequence shown here is derived from an EMBL/GenBank/DDBJ whole genome shotgun (WGS) entry which is preliminary data.</text>
</comment>
<sequence>MPRVPPGGAGIYKSMSRSGPFPDPRAHRPGVPATADTPHLVCGRGEPLTARQAVILAGGKGNRLLPLTRERPKAMVEVHGVPILRHQLDWLARCGVERVVVSAGHLAEAIVWYLDSRPSPPRTRAVVEKRPLGRGGGLRRAAGALPFPGEPWFAVYGDIWTCFCLCGMRAHHVRSGVAATVALAGPGLPGSAVAYDELGRVTGLGPATAGPGRVNAGVYLFAWRVVSLLPEEGDHADSTLPRLVGARQLAGYAINEPWQAVNTPADVIRLERDLATRRAIRQAAAERPSGEIAGR</sequence>
<dbReference type="Gene3D" id="3.90.550.10">
    <property type="entry name" value="Spore Coat Polysaccharide Biosynthesis Protein SpsA, Chain A"/>
    <property type="match status" value="1"/>
</dbReference>
<reference evidence="4" key="1">
    <citation type="journal article" date="2019" name="Int. J. Syst. Evol. Microbiol.">
        <title>The Global Catalogue of Microorganisms (GCM) 10K type strain sequencing project: providing services to taxonomists for standard genome sequencing and annotation.</title>
        <authorList>
            <consortium name="The Broad Institute Genomics Platform"/>
            <consortium name="The Broad Institute Genome Sequencing Center for Infectious Disease"/>
            <person name="Wu L."/>
            <person name="Ma J."/>
        </authorList>
    </citation>
    <scope>NUCLEOTIDE SEQUENCE [LARGE SCALE GENOMIC DNA]</scope>
    <source>
        <strain evidence="4">JCM 3399</strain>
    </source>
</reference>
<name>A0ABQ2VKJ1_9ACTN</name>
<dbReference type="CDD" id="cd04181">
    <property type="entry name" value="NTP_transferase"/>
    <property type="match status" value="1"/>
</dbReference>
<keyword evidence="4" id="KW-1185">Reference proteome</keyword>
<gene>
    <name evidence="3" type="ORF">GCM10010211_71080</name>
</gene>
<evidence type="ECO:0000259" key="2">
    <source>
        <dbReference type="Pfam" id="PF00483"/>
    </source>
</evidence>
<accession>A0ABQ2VKJ1</accession>
<evidence type="ECO:0000313" key="4">
    <source>
        <dbReference type="Proteomes" id="UP000654471"/>
    </source>
</evidence>
<dbReference type="SUPFAM" id="SSF53448">
    <property type="entry name" value="Nucleotide-diphospho-sugar transferases"/>
    <property type="match status" value="1"/>
</dbReference>
<protein>
    <submittedName>
        <fullName evidence="3">Guanyltransferase</fullName>
    </submittedName>
</protein>